<dbReference type="InterPro" id="IPR050342">
    <property type="entry name" value="HMGB"/>
</dbReference>
<reference evidence="8" key="1">
    <citation type="submission" date="2022-11" db="EMBL/GenBank/DDBJ databases">
        <title>Centuries of genome instability and evolution in soft-shell clam transmissible cancer (bioRxiv).</title>
        <authorList>
            <person name="Hart S.F.M."/>
            <person name="Yonemitsu M.A."/>
            <person name="Giersch R.M."/>
            <person name="Beal B.F."/>
            <person name="Arriagada G."/>
            <person name="Davis B.W."/>
            <person name="Ostrander E.A."/>
            <person name="Goff S.P."/>
            <person name="Metzger M.J."/>
        </authorList>
    </citation>
    <scope>NUCLEOTIDE SEQUENCE</scope>
    <source>
        <strain evidence="8">MELC-2E11</strain>
        <tissue evidence="8">Siphon/mantle</tissue>
    </source>
</reference>
<keyword evidence="9" id="KW-1185">Reference proteome</keyword>
<feature type="compositionally biased region" description="Polar residues" evidence="6">
    <location>
        <begin position="77"/>
        <end position="91"/>
    </location>
</feature>
<feature type="DNA-binding region" description="HMG box" evidence="5">
    <location>
        <begin position="127"/>
        <end position="197"/>
    </location>
</feature>
<feature type="domain" description="HMG box" evidence="7">
    <location>
        <begin position="127"/>
        <end position="197"/>
    </location>
</feature>
<feature type="domain" description="HMG box" evidence="7">
    <location>
        <begin position="218"/>
        <end position="257"/>
    </location>
</feature>
<keyword evidence="4 5" id="KW-0539">Nucleus</keyword>
<evidence type="ECO:0000256" key="1">
    <source>
        <dbReference type="ARBA" id="ARBA00004123"/>
    </source>
</evidence>
<evidence type="ECO:0000313" key="9">
    <source>
        <dbReference type="Proteomes" id="UP001164746"/>
    </source>
</evidence>
<dbReference type="PANTHER" id="PTHR48112">
    <property type="entry name" value="HIGH MOBILITY GROUP PROTEIN DSP1"/>
    <property type="match status" value="1"/>
</dbReference>
<evidence type="ECO:0000256" key="5">
    <source>
        <dbReference type="PROSITE-ProRule" id="PRU00267"/>
    </source>
</evidence>
<feature type="region of interest" description="Disordered" evidence="6">
    <location>
        <begin position="262"/>
        <end position="301"/>
    </location>
</feature>
<protein>
    <submittedName>
        <fullName evidence="8">HMG2-like protein</fullName>
    </submittedName>
</protein>
<dbReference type="InterPro" id="IPR036910">
    <property type="entry name" value="HMG_box_dom_sf"/>
</dbReference>
<dbReference type="PROSITE" id="PS50118">
    <property type="entry name" value="HMG_BOX_2"/>
    <property type="match status" value="2"/>
</dbReference>
<evidence type="ECO:0000256" key="6">
    <source>
        <dbReference type="SAM" id="MobiDB-lite"/>
    </source>
</evidence>
<accession>A0ABY7DTQ4</accession>
<evidence type="ECO:0000256" key="4">
    <source>
        <dbReference type="ARBA" id="ARBA00023242"/>
    </source>
</evidence>
<feature type="DNA-binding region" description="HMG box" evidence="5">
    <location>
        <begin position="218"/>
        <end position="257"/>
    </location>
</feature>
<feature type="compositionally biased region" description="Acidic residues" evidence="6">
    <location>
        <begin position="283"/>
        <end position="301"/>
    </location>
</feature>
<evidence type="ECO:0000259" key="7">
    <source>
        <dbReference type="PROSITE" id="PS50118"/>
    </source>
</evidence>
<dbReference type="Proteomes" id="UP001164746">
    <property type="component" value="Chromosome 3"/>
</dbReference>
<sequence>MAYNNGNLSMVTYKEWLFLIKFFSKEHSCQLKNEAITVVVAVVVVNDDDDYDDNDDDVDDDEDDDDEEEKEDEETETTISSSPKTQKQKNANAHMKRKDAAHCHFSFIVVVFKCSKESKMPKKDGKPKGRMSSYAFFVQCCREEHKKKHPGENVVFAEFTKKCASKWKEMTPKEKKRFEDMADKDKSRYEKEMANYVPTSGAAPVGRGKKRTKDPNAPKRALSAFFLFCAEERPKVRAVSPELSVGDVAKELGKRWEGEMAIYRGGGASPAKKSKPAPKKVESEEEEEEEEEDEDDEDDDE</sequence>
<dbReference type="SUPFAM" id="SSF47095">
    <property type="entry name" value="HMG-box"/>
    <property type="match status" value="2"/>
</dbReference>
<dbReference type="InterPro" id="IPR009071">
    <property type="entry name" value="HMG_box_dom"/>
</dbReference>
<evidence type="ECO:0000313" key="8">
    <source>
        <dbReference type="EMBL" id="WAQ99478.1"/>
    </source>
</evidence>
<evidence type="ECO:0000256" key="3">
    <source>
        <dbReference type="ARBA" id="ARBA00023125"/>
    </source>
</evidence>
<feature type="compositionally biased region" description="Acidic residues" evidence="6">
    <location>
        <begin position="48"/>
        <end position="76"/>
    </location>
</feature>
<evidence type="ECO:0000256" key="2">
    <source>
        <dbReference type="ARBA" id="ARBA00008774"/>
    </source>
</evidence>
<dbReference type="SMART" id="SM00398">
    <property type="entry name" value="HMG"/>
    <property type="match status" value="2"/>
</dbReference>
<keyword evidence="3 5" id="KW-0238">DNA-binding</keyword>
<dbReference type="Gene3D" id="1.10.30.10">
    <property type="entry name" value="High mobility group box domain"/>
    <property type="match status" value="2"/>
</dbReference>
<feature type="region of interest" description="Disordered" evidence="6">
    <location>
        <begin position="48"/>
        <end position="95"/>
    </location>
</feature>
<comment type="similarity">
    <text evidence="2">Belongs to the HMGB family.</text>
</comment>
<comment type="subcellular location">
    <subcellularLocation>
        <location evidence="1">Nucleus</location>
    </subcellularLocation>
</comment>
<dbReference type="PRINTS" id="PR00886">
    <property type="entry name" value="HIGHMOBLTY12"/>
</dbReference>
<dbReference type="Pfam" id="PF09011">
    <property type="entry name" value="HMG_box_2"/>
    <property type="match status" value="1"/>
</dbReference>
<dbReference type="PANTHER" id="PTHR48112:SF32">
    <property type="entry name" value="HIGH MOBILITY GROUP PROTEIN B3"/>
    <property type="match status" value="1"/>
</dbReference>
<dbReference type="EMBL" id="CP111014">
    <property type="protein sequence ID" value="WAQ99478.1"/>
    <property type="molecule type" value="Genomic_DNA"/>
</dbReference>
<gene>
    <name evidence="8" type="ORF">MAR_023851</name>
</gene>
<name>A0ABY7DTQ4_MYAAR</name>
<organism evidence="8 9">
    <name type="scientific">Mya arenaria</name>
    <name type="common">Soft-shell clam</name>
    <dbReference type="NCBI Taxonomy" id="6604"/>
    <lineage>
        <taxon>Eukaryota</taxon>
        <taxon>Metazoa</taxon>
        <taxon>Spiralia</taxon>
        <taxon>Lophotrochozoa</taxon>
        <taxon>Mollusca</taxon>
        <taxon>Bivalvia</taxon>
        <taxon>Autobranchia</taxon>
        <taxon>Heteroconchia</taxon>
        <taxon>Euheterodonta</taxon>
        <taxon>Imparidentia</taxon>
        <taxon>Neoheterodontei</taxon>
        <taxon>Myida</taxon>
        <taxon>Myoidea</taxon>
        <taxon>Myidae</taxon>
        <taxon>Mya</taxon>
    </lineage>
</organism>
<proteinExistence type="inferred from homology"/>
<dbReference type="CDD" id="cd21978">
    <property type="entry name" value="HMG-box_HMGB_rpt1"/>
    <property type="match status" value="1"/>
</dbReference>
<dbReference type="Pfam" id="PF00505">
    <property type="entry name" value="HMG_box"/>
    <property type="match status" value="1"/>
</dbReference>